<evidence type="ECO:0000259" key="2">
    <source>
        <dbReference type="Pfam" id="PF11575"/>
    </source>
</evidence>
<proteinExistence type="predicted"/>
<keyword evidence="4" id="KW-1185">Reference proteome</keyword>
<reference evidence="4" key="1">
    <citation type="journal article" date="2019" name="Int. J. Syst. Evol. Microbiol.">
        <title>The Global Catalogue of Microorganisms (GCM) 10K type strain sequencing project: providing services to taxonomists for standard genome sequencing and annotation.</title>
        <authorList>
            <consortium name="The Broad Institute Genomics Platform"/>
            <consortium name="The Broad Institute Genome Sequencing Center for Infectious Disease"/>
            <person name="Wu L."/>
            <person name="Ma J."/>
        </authorList>
    </citation>
    <scope>NUCLEOTIDE SEQUENCE [LARGE SCALE GENOMIC DNA]</scope>
    <source>
        <strain evidence="4">JCM 18298</strain>
    </source>
</reference>
<feature type="region of interest" description="Disordered" evidence="1">
    <location>
        <begin position="129"/>
        <end position="151"/>
    </location>
</feature>
<feature type="region of interest" description="Disordered" evidence="1">
    <location>
        <begin position="163"/>
        <end position="207"/>
    </location>
</feature>
<organism evidence="3 4">
    <name type="scientific">Nocardia callitridis</name>
    <dbReference type="NCBI Taxonomy" id="648753"/>
    <lineage>
        <taxon>Bacteria</taxon>
        <taxon>Bacillati</taxon>
        <taxon>Actinomycetota</taxon>
        <taxon>Actinomycetes</taxon>
        <taxon>Mycobacteriales</taxon>
        <taxon>Nocardiaceae</taxon>
        <taxon>Nocardia</taxon>
    </lineage>
</organism>
<protein>
    <recommendedName>
        <fullName evidence="2">Ferric siderophore reductase C-terminal domain-containing protein</fullName>
    </recommendedName>
</protein>
<gene>
    <name evidence="3" type="ORF">GCM10023318_29420</name>
</gene>
<dbReference type="InterPro" id="IPR024726">
    <property type="entry name" value="FhuF_C"/>
</dbReference>
<accession>A0ABP9KA52</accession>
<feature type="domain" description="Ferric siderophore reductase C-terminal" evidence="2">
    <location>
        <begin position="287"/>
        <end position="305"/>
    </location>
</feature>
<dbReference type="Pfam" id="PF11575">
    <property type="entry name" value="FhuF_C"/>
    <property type="match status" value="1"/>
</dbReference>
<evidence type="ECO:0000313" key="4">
    <source>
        <dbReference type="Proteomes" id="UP001500603"/>
    </source>
</evidence>
<evidence type="ECO:0000256" key="1">
    <source>
        <dbReference type="SAM" id="MobiDB-lite"/>
    </source>
</evidence>
<name>A0ABP9KA52_9NOCA</name>
<dbReference type="EMBL" id="BAABJM010000002">
    <property type="protein sequence ID" value="GAA5054443.1"/>
    <property type="molecule type" value="Genomic_DNA"/>
</dbReference>
<comment type="caution">
    <text evidence="3">The sequence shown here is derived from an EMBL/GenBank/DDBJ whole genome shotgun (WGS) entry which is preliminary data.</text>
</comment>
<dbReference type="Proteomes" id="UP001500603">
    <property type="component" value="Unassembled WGS sequence"/>
</dbReference>
<sequence>MVTVSGAALLQPEWLSARITELGRSWGARSPRIAGTLWWGMLASLLIEPVVRAYAEGRPAPSMTLAELEFALRADGGVDRVRVGSALNGSDSSVPGRRVQGSAIGEGLTRHSAGPSGVAVYDGCGASASGHRSRGEALGEETSTTHDTGTSEEVVYEDAVRGGGVVDGESSATALPEALASRDGEASDARPCISGGRGPGSAIAGTRSKDPASALYDTLETVIEQVAEVSGAAIPALWAIIADTIGNRALDAGEYLAGLRLAADLGGRLPTPRFHEIGGRTFVQRISCCAIYEVPGCGLCTSCPKRPAAERESLLAALAARG</sequence>
<evidence type="ECO:0000313" key="3">
    <source>
        <dbReference type="EMBL" id="GAA5054443.1"/>
    </source>
</evidence>